<dbReference type="eggNOG" id="ENOG5033D23">
    <property type="taxonomic scope" value="Bacteria"/>
</dbReference>
<name>E1K0V0_SOLFR</name>
<sequence>MDKRENLALQVTKEIVVKFVETGRISPGNFTEHFGPIYEEVLRVISRPEPAGSAKDGRDDG</sequence>
<gene>
    <name evidence="1" type="ORF">DesfrDRAFT_3500</name>
</gene>
<dbReference type="AlphaFoldDB" id="E1K0V0"/>
<accession>E1K0V0</accession>
<keyword evidence="2" id="KW-1185">Reference proteome</keyword>
<evidence type="ECO:0000313" key="1">
    <source>
        <dbReference type="EMBL" id="EFL49788.1"/>
    </source>
</evidence>
<dbReference type="STRING" id="596151.DesfrDRAFT_3500"/>
<dbReference type="OrthoDB" id="9801073at2"/>
<proteinExistence type="predicted"/>
<comment type="caution">
    <text evidence="1">The sequence shown here is derived from an EMBL/GenBank/DDBJ whole genome shotgun (WGS) entry which is preliminary data.</text>
</comment>
<protein>
    <recommendedName>
        <fullName evidence="3">Conjugal transfer protein TraB</fullName>
    </recommendedName>
</protein>
<evidence type="ECO:0000313" key="2">
    <source>
        <dbReference type="Proteomes" id="UP000006250"/>
    </source>
</evidence>
<organism evidence="1 2">
    <name type="scientific">Solidesulfovibrio fructosivorans JJ]</name>
    <dbReference type="NCBI Taxonomy" id="596151"/>
    <lineage>
        <taxon>Bacteria</taxon>
        <taxon>Pseudomonadati</taxon>
        <taxon>Thermodesulfobacteriota</taxon>
        <taxon>Desulfovibrionia</taxon>
        <taxon>Desulfovibrionales</taxon>
        <taxon>Desulfovibrionaceae</taxon>
        <taxon>Solidesulfovibrio</taxon>
    </lineage>
</organism>
<reference evidence="1 2" key="1">
    <citation type="submission" date="2010-08" db="EMBL/GenBank/DDBJ databases">
        <title>The draft genome of Desulfovibrio fructosovorans JJ.</title>
        <authorList>
            <consortium name="US DOE Joint Genome Institute (JGI-PGF)"/>
            <person name="Lucas S."/>
            <person name="Copeland A."/>
            <person name="Lapidus A."/>
            <person name="Cheng J.-F."/>
            <person name="Bruce D."/>
            <person name="Goodwin L."/>
            <person name="Pitluck S."/>
            <person name="Land M.L."/>
            <person name="Hauser L."/>
            <person name="Chang Y.-J."/>
            <person name="Jeffries C."/>
            <person name="Wall J.D."/>
            <person name="Stahl D.A."/>
            <person name="Arkin A.P."/>
            <person name="Dehal P."/>
            <person name="Stolyar S.M."/>
            <person name="Hazen T.C."/>
            <person name="Woyke T.J."/>
        </authorList>
    </citation>
    <scope>NUCLEOTIDE SEQUENCE [LARGE SCALE GENOMIC DNA]</scope>
    <source>
        <strain evidence="1 2">JJ</strain>
    </source>
</reference>
<evidence type="ECO:0008006" key="3">
    <source>
        <dbReference type="Google" id="ProtNLM"/>
    </source>
</evidence>
<dbReference type="EMBL" id="AECZ01000033">
    <property type="protein sequence ID" value="EFL49788.1"/>
    <property type="molecule type" value="Genomic_DNA"/>
</dbReference>
<dbReference type="Proteomes" id="UP000006250">
    <property type="component" value="Unassembled WGS sequence"/>
</dbReference>
<dbReference type="RefSeq" id="WP_005996081.1">
    <property type="nucleotide sequence ID" value="NZ_AECZ01000033.1"/>
</dbReference>